<dbReference type="InterPro" id="IPR011050">
    <property type="entry name" value="Pectin_lyase_fold/virulence"/>
</dbReference>
<evidence type="ECO:0008006" key="2">
    <source>
        <dbReference type="Google" id="ProtNLM"/>
    </source>
</evidence>
<dbReference type="EMBL" id="BARV01016108">
    <property type="protein sequence ID" value="GAI23200.1"/>
    <property type="molecule type" value="Genomic_DNA"/>
</dbReference>
<dbReference type="SUPFAM" id="SSF51126">
    <property type="entry name" value="Pectin lyase-like"/>
    <property type="match status" value="1"/>
</dbReference>
<evidence type="ECO:0000313" key="1">
    <source>
        <dbReference type="EMBL" id="GAI23200.1"/>
    </source>
</evidence>
<accession>X1N8K9</accession>
<dbReference type="InterPro" id="IPR012334">
    <property type="entry name" value="Pectin_lyas_fold"/>
</dbReference>
<feature type="non-terminal residue" evidence="1">
    <location>
        <position position="1"/>
    </location>
</feature>
<organism evidence="1">
    <name type="scientific">marine sediment metagenome</name>
    <dbReference type="NCBI Taxonomy" id="412755"/>
    <lineage>
        <taxon>unclassified sequences</taxon>
        <taxon>metagenomes</taxon>
        <taxon>ecological metagenomes</taxon>
    </lineage>
</organism>
<name>X1N8K9_9ZZZZ</name>
<reference evidence="1" key="1">
    <citation type="journal article" date="2014" name="Front. Microbiol.">
        <title>High frequency of phylogenetically diverse reductive dehalogenase-homologous genes in deep subseafloor sedimentary metagenomes.</title>
        <authorList>
            <person name="Kawai M."/>
            <person name="Futagami T."/>
            <person name="Toyoda A."/>
            <person name="Takaki Y."/>
            <person name="Nishi S."/>
            <person name="Hori S."/>
            <person name="Arai W."/>
            <person name="Tsubouchi T."/>
            <person name="Morono Y."/>
            <person name="Uchiyama I."/>
            <person name="Ito T."/>
            <person name="Fujiyama A."/>
            <person name="Inagaki F."/>
            <person name="Takami H."/>
        </authorList>
    </citation>
    <scope>NUCLEOTIDE SEQUENCE</scope>
    <source>
        <strain evidence="1">Expedition CK06-06</strain>
    </source>
</reference>
<gene>
    <name evidence="1" type="ORF">S06H3_27727</name>
</gene>
<proteinExistence type="predicted"/>
<protein>
    <recommendedName>
        <fullName evidence="2">Right handed beta helix domain-containing protein</fullName>
    </recommendedName>
</protein>
<dbReference type="Gene3D" id="2.160.20.10">
    <property type="entry name" value="Single-stranded right-handed beta-helix, Pectin lyase-like"/>
    <property type="match status" value="1"/>
</dbReference>
<sequence>VGNVFFVDTAANGGNNGNHGRTMDQPLLTITEALDRCAYEHNDVIIILNYWTPAGEAWPIVVNKRQVHIIGAAMWGLPFPAIVPDGDHACFQFDEAGCYSEIAFLTIGGGAAHGGIELSVDNQAEGVWIHDCYFGHSWFGLPQNGIWLSPGGVRHTFGCRIERCTFMGDQGNFVGALTEQGILQSGAGGAYARDLEILNNVFKGVAVGIELARGFDAVIKGNRFGIDDGGGADQAIDLGAACLGCLIDDNHVGTRMAASSTSAPFSDQTGPAGVVNGVGF</sequence>
<dbReference type="AlphaFoldDB" id="X1N8K9"/>
<comment type="caution">
    <text evidence="1">The sequence shown here is derived from an EMBL/GenBank/DDBJ whole genome shotgun (WGS) entry which is preliminary data.</text>
</comment>